<evidence type="ECO:0000313" key="3">
    <source>
        <dbReference type="Proteomes" id="UP001162156"/>
    </source>
</evidence>
<accession>A0AAV8XAD3</accession>
<evidence type="ECO:0000256" key="1">
    <source>
        <dbReference type="SAM" id="MobiDB-lite"/>
    </source>
</evidence>
<dbReference type="AlphaFoldDB" id="A0AAV8XAD3"/>
<gene>
    <name evidence="2" type="ORF">NQ314_012866</name>
</gene>
<dbReference type="EMBL" id="JANEYF010003577">
    <property type="protein sequence ID" value="KAJ8935446.1"/>
    <property type="molecule type" value="Genomic_DNA"/>
</dbReference>
<dbReference type="InterPro" id="IPR006631">
    <property type="entry name" value="DM4_12"/>
</dbReference>
<keyword evidence="3" id="KW-1185">Reference proteome</keyword>
<name>A0AAV8XAD3_9CUCU</name>
<organism evidence="2 3">
    <name type="scientific">Rhamnusium bicolor</name>
    <dbReference type="NCBI Taxonomy" id="1586634"/>
    <lineage>
        <taxon>Eukaryota</taxon>
        <taxon>Metazoa</taxon>
        <taxon>Ecdysozoa</taxon>
        <taxon>Arthropoda</taxon>
        <taxon>Hexapoda</taxon>
        <taxon>Insecta</taxon>
        <taxon>Pterygota</taxon>
        <taxon>Neoptera</taxon>
        <taxon>Endopterygota</taxon>
        <taxon>Coleoptera</taxon>
        <taxon>Polyphaga</taxon>
        <taxon>Cucujiformia</taxon>
        <taxon>Chrysomeloidea</taxon>
        <taxon>Cerambycidae</taxon>
        <taxon>Lepturinae</taxon>
        <taxon>Rhagiini</taxon>
        <taxon>Rhamnusium</taxon>
    </lineage>
</organism>
<dbReference type="Proteomes" id="UP001162156">
    <property type="component" value="Unassembled WGS sequence"/>
</dbReference>
<feature type="non-terminal residue" evidence="2">
    <location>
        <position position="1"/>
    </location>
</feature>
<feature type="compositionally biased region" description="Polar residues" evidence="1">
    <location>
        <begin position="12"/>
        <end position="24"/>
    </location>
</feature>
<protein>
    <submittedName>
        <fullName evidence="2">Uncharacterized protein</fullName>
    </submittedName>
</protein>
<feature type="region of interest" description="Disordered" evidence="1">
    <location>
        <begin position="1"/>
        <end position="37"/>
    </location>
</feature>
<comment type="caution">
    <text evidence="2">The sequence shown here is derived from an EMBL/GenBank/DDBJ whole genome shotgun (WGS) entry which is preliminary data.</text>
</comment>
<proteinExistence type="predicted"/>
<sequence>GFEPSHRYYESNLPNYRPTAQNTTKPDRKDTKQESRFGIIPITSYGSSGNGMQYGNGNGNGNGNGGIGYMLSPMKIDLGGVALGALIGLGAILIVPKLAHVLSGGIGGYRSLENEMSSVTEILSRIDNSLEQNNIDSSSCIQRIICSYVNDAQTNIKNGEASSMDEFVFGLTNNTLFSYILDGTAVKQAVEMAKTGDMENCSSLHSKCPITKENVMKIISSLLPA</sequence>
<reference evidence="2" key="1">
    <citation type="journal article" date="2023" name="Insect Mol. Biol.">
        <title>Genome sequencing provides insights into the evolution of gene families encoding plant cell wall-degrading enzymes in longhorned beetles.</title>
        <authorList>
            <person name="Shin N.R."/>
            <person name="Okamura Y."/>
            <person name="Kirsch R."/>
            <person name="Pauchet Y."/>
        </authorList>
    </citation>
    <scope>NUCLEOTIDE SEQUENCE</scope>
    <source>
        <strain evidence="2">RBIC_L_NR</strain>
    </source>
</reference>
<dbReference type="Pfam" id="PF07841">
    <property type="entry name" value="DM4_12"/>
    <property type="match status" value="1"/>
</dbReference>
<evidence type="ECO:0000313" key="2">
    <source>
        <dbReference type="EMBL" id="KAJ8935446.1"/>
    </source>
</evidence>
<feature type="compositionally biased region" description="Basic and acidic residues" evidence="1">
    <location>
        <begin position="25"/>
        <end position="35"/>
    </location>
</feature>